<reference evidence="1 2" key="1">
    <citation type="submission" date="2017-06" db="EMBL/GenBank/DDBJ databases">
        <title>Aedes aegypti genome working group (AGWG) sequencing and assembly.</title>
        <authorList>
            <consortium name="Aedes aegypti Genome Working Group (AGWG)"/>
            <person name="Matthews B.J."/>
        </authorList>
    </citation>
    <scope>NUCLEOTIDE SEQUENCE [LARGE SCALE GENOMIC DNA]</scope>
    <source>
        <strain evidence="1 2">LVP_AGWG</strain>
    </source>
</reference>
<accession>A0A6I8U1C5</accession>
<name>A0A6I8U1C5_AEDAE</name>
<dbReference type="OrthoDB" id="7755811at2759"/>
<dbReference type="AlphaFoldDB" id="A0A6I8U1C5"/>
<dbReference type="EnsemblMetazoa" id="AAEL022476-RA">
    <property type="protein sequence ID" value="AAEL022476-PA"/>
    <property type="gene ID" value="AAEL022476"/>
</dbReference>
<evidence type="ECO:0000313" key="1">
    <source>
        <dbReference type="EnsemblMetazoa" id="AAEL022476-PA"/>
    </source>
</evidence>
<sequence length="179" mass="20687">MNPLTKFERPMYSKLVKHPGVWQPNLYRSRPIKTAMESSDPHLLDGYAFRNLYLESATMELPAQNHSGAERYEDFVSRIADINQGTYGCVHREHFAGKKLGVEFLKRNWLDQGNTTYRREHCEGERVLDSLEVKRKKIRARKQSVPIPPGWTFKDTSSAAAHRGWEELSQLVQTANTIQ</sequence>
<dbReference type="Proteomes" id="UP000008820">
    <property type="component" value="Chromosome 1"/>
</dbReference>
<keyword evidence="2" id="KW-1185">Reference proteome</keyword>
<gene>
    <name evidence="1" type="primary">110674107</name>
</gene>
<evidence type="ECO:0000313" key="2">
    <source>
        <dbReference type="Proteomes" id="UP000008820"/>
    </source>
</evidence>
<dbReference type="InParanoid" id="A0A6I8U1C5"/>
<proteinExistence type="predicted"/>
<reference evidence="1" key="2">
    <citation type="submission" date="2020-05" db="UniProtKB">
        <authorList>
            <consortium name="EnsemblMetazoa"/>
        </authorList>
    </citation>
    <scope>IDENTIFICATION</scope>
    <source>
        <strain evidence="1">LVP_AGWG</strain>
    </source>
</reference>
<organism evidence="1 2">
    <name type="scientific">Aedes aegypti</name>
    <name type="common">Yellowfever mosquito</name>
    <name type="synonym">Culex aegypti</name>
    <dbReference type="NCBI Taxonomy" id="7159"/>
    <lineage>
        <taxon>Eukaryota</taxon>
        <taxon>Metazoa</taxon>
        <taxon>Ecdysozoa</taxon>
        <taxon>Arthropoda</taxon>
        <taxon>Hexapoda</taxon>
        <taxon>Insecta</taxon>
        <taxon>Pterygota</taxon>
        <taxon>Neoptera</taxon>
        <taxon>Endopterygota</taxon>
        <taxon>Diptera</taxon>
        <taxon>Nematocera</taxon>
        <taxon>Culicoidea</taxon>
        <taxon>Culicidae</taxon>
        <taxon>Culicinae</taxon>
        <taxon>Aedini</taxon>
        <taxon>Aedes</taxon>
        <taxon>Stegomyia</taxon>
    </lineage>
</organism>
<protein>
    <submittedName>
        <fullName evidence="1">Uncharacterized protein</fullName>
    </submittedName>
</protein>